<proteinExistence type="predicted"/>
<dbReference type="SUPFAM" id="SSF81383">
    <property type="entry name" value="F-box domain"/>
    <property type="match status" value="1"/>
</dbReference>
<reference evidence="2" key="1">
    <citation type="submission" date="2021-01" db="EMBL/GenBank/DDBJ databases">
        <authorList>
            <person name="Corre E."/>
            <person name="Pelletier E."/>
            <person name="Niang G."/>
            <person name="Scheremetjew M."/>
            <person name="Finn R."/>
            <person name="Kale V."/>
            <person name="Holt S."/>
            <person name="Cochrane G."/>
            <person name="Meng A."/>
            <person name="Brown T."/>
            <person name="Cohen L."/>
        </authorList>
    </citation>
    <scope>NUCLEOTIDE SEQUENCE</scope>
    <source>
        <strain evidence="2">NIES-2562</strain>
    </source>
</reference>
<protein>
    <recommendedName>
        <fullName evidence="1">F-box domain-containing protein</fullName>
    </recommendedName>
</protein>
<feature type="domain" description="F-box" evidence="1">
    <location>
        <begin position="10"/>
        <end position="56"/>
    </location>
</feature>
<dbReference type="AlphaFoldDB" id="A0A7S3G6F6"/>
<accession>A0A7S3G6F6</accession>
<evidence type="ECO:0000313" key="2">
    <source>
        <dbReference type="EMBL" id="CAE0247260.1"/>
    </source>
</evidence>
<dbReference type="EMBL" id="HBIB01014663">
    <property type="protein sequence ID" value="CAE0247260.1"/>
    <property type="molecule type" value="Transcribed_RNA"/>
</dbReference>
<dbReference type="Pfam" id="PF00646">
    <property type="entry name" value="F-box"/>
    <property type="match status" value="1"/>
</dbReference>
<dbReference type="InterPro" id="IPR001810">
    <property type="entry name" value="F-box_dom"/>
</dbReference>
<organism evidence="2">
    <name type="scientific">Palpitomonas bilix</name>
    <dbReference type="NCBI Taxonomy" id="652834"/>
    <lineage>
        <taxon>Eukaryota</taxon>
        <taxon>Eukaryota incertae sedis</taxon>
    </lineage>
</organism>
<dbReference type="PROSITE" id="PS50181">
    <property type="entry name" value="FBOX"/>
    <property type="match status" value="1"/>
</dbReference>
<evidence type="ECO:0000259" key="1">
    <source>
        <dbReference type="PROSITE" id="PS50181"/>
    </source>
</evidence>
<name>A0A7S3G6F6_9EUKA</name>
<sequence>MSAVVSKKSRLSLLSLPDELLDLIASHFSAEQHILFHCTCKRTRKLYSTDEKWSKLLRKYFAEFYHKIESSSGGHGWKNLFLQASGISRGLEQGKFSLVNECHYDVSGPGALHQTKLVSFPDGSVYILEKRVQFATSRSSNTHNDVVQFSFRSVESGKEVFAYVPPLDTLFKDFDPIFNRTHCDLCIENGFVFLVYHRPNFGFRRLYATVAPQSVSELALCLHSLTQSELFLAASFDHSVDADGSATTQPKIVHYEPPFVALAGERFTLLKLIARRDCGVEKNISICMESNLVFEMALDGVRVLSSKWDSEFCVLACEVQTSVGVIHEFRVFDIVRAGKLVCIVPSQFPIAGHYLDFFRDQTLVDQVCSDVKTCGRFLLLASTDEKLGAVCPHCPLYNVFCLESTQNGDKQQYKFPSCSHGLDPVDDEFDDGDHRFFEPHGIFFGGKGPFVACSNGSDVYWYPFGSEDGSRVRPRRMSNGTLQVYLSQASQARTGAQGTKKVFFFGHRVCIIWTDLVSKKRTVSLFRPVP</sequence>
<gene>
    <name evidence="2" type="ORF">PBIL07802_LOCUS9450</name>
</gene>
<dbReference type="InterPro" id="IPR036047">
    <property type="entry name" value="F-box-like_dom_sf"/>
</dbReference>
<dbReference type="Gene3D" id="1.20.1280.50">
    <property type="match status" value="1"/>
</dbReference>